<sequence>MTYKFQSIGLMAATVITATLLTACSSLEEREIASGSFDYVKEQPGQKLKIPEDMDKPNFNDAYKLPDLGENAPLTAMGKKMSVLSPSLVLPVVAGSHIEDGSKNATVWFDQVDDSLPLDTTVWNSLIRFLETEGIGVKMFDKEQQRLITDWMVMDESKDNKWYSWSKSERTVGQRFEFTLVKKPHGRSAALSAELVEYKEKIDAQSTEIVKAKDKRRNEVDVLNRVVKNYEFETQVANVKRYRQIREGLPMELGFDSDGEPAFVVSADYEITWPRLLLVLRKLGFDVKDFDKSNGLLFVKYNGSEDGWWSNIWSDDKNKFELDTEEYRIKVAAAGEKTSVTLLDSESKPFPVKKITDLYPTFSKTMSADDLDI</sequence>
<reference evidence="8 9" key="1">
    <citation type="journal article" date="2017" name="Antonie Van Leeuwenhoek">
        <title>Rhizobium rhizosphaerae sp. nov., a novel species isolated from rice rhizosphere.</title>
        <authorList>
            <person name="Zhao J.J."/>
            <person name="Zhang J."/>
            <person name="Zhang R.J."/>
            <person name="Zhang C.W."/>
            <person name="Yin H.Q."/>
            <person name="Zhang X.X."/>
        </authorList>
    </citation>
    <scope>NUCLEOTIDE SEQUENCE [LARGE SCALE GENOMIC DNA]</scope>
    <source>
        <strain evidence="8 9">BSs20135</strain>
    </source>
</reference>
<dbReference type="AlphaFoldDB" id="K6YNY0"/>
<dbReference type="RefSeq" id="WP_007618027.1">
    <property type="nucleotide sequence ID" value="NZ_BAEO01000015.1"/>
</dbReference>
<comment type="caution">
    <text evidence="8">The sequence shown here is derived from an EMBL/GenBank/DDBJ whole genome shotgun (WGS) entry which is preliminary data.</text>
</comment>
<protein>
    <recommendedName>
        <fullName evidence="6">Outer membrane protein assembly factor BamC</fullName>
    </recommendedName>
</protein>
<accession>K6YNY0</accession>
<proteinExistence type="inferred from homology"/>
<keyword evidence="1 6" id="KW-0732">Signal</keyword>
<dbReference type="STRING" id="493475.GARC_1342"/>
<gene>
    <name evidence="8" type="primary">nlpB</name>
    <name evidence="6" type="synonym">bamC</name>
    <name evidence="8" type="ORF">GARC_1342</name>
</gene>
<dbReference type="Proteomes" id="UP000006327">
    <property type="component" value="Unassembled WGS sequence"/>
</dbReference>
<evidence type="ECO:0000256" key="5">
    <source>
        <dbReference type="ARBA" id="ARBA00023288"/>
    </source>
</evidence>
<dbReference type="GO" id="GO:0009279">
    <property type="term" value="C:cell outer membrane"/>
    <property type="evidence" value="ECO:0007669"/>
    <property type="project" value="UniProtKB-SubCell"/>
</dbReference>
<evidence type="ECO:0000256" key="6">
    <source>
        <dbReference type="HAMAP-Rule" id="MF_00924"/>
    </source>
</evidence>
<dbReference type="GO" id="GO:0043165">
    <property type="term" value="P:Gram-negative-bacterium-type cell outer membrane assembly"/>
    <property type="evidence" value="ECO:0007669"/>
    <property type="project" value="UniProtKB-UniRule"/>
</dbReference>
<keyword evidence="2 6" id="KW-0472">Membrane</keyword>
<dbReference type="Gene3D" id="3.30.310.170">
    <property type="entry name" value="Outer membrane protein assembly factor BamC"/>
    <property type="match status" value="1"/>
</dbReference>
<organism evidence="8 9">
    <name type="scientific">Paraglaciecola arctica BSs20135</name>
    <dbReference type="NCBI Taxonomy" id="493475"/>
    <lineage>
        <taxon>Bacteria</taxon>
        <taxon>Pseudomonadati</taxon>
        <taxon>Pseudomonadota</taxon>
        <taxon>Gammaproteobacteria</taxon>
        <taxon>Alteromonadales</taxon>
        <taxon>Alteromonadaceae</taxon>
        <taxon>Paraglaciecola</taxon>
    </lineage>
</organism>
<evidence type="ECO:0000313" key="8">
    <source>
        <dbReference type="EMBL" id="GAC18318.1"/>
    </source>
</evidence>
<dbReference type="InterPro" id="IPR042268">
    <property type="entry name" value="BamC_C"/>
</dbReference>
<feature type="coiled-coil region" evidence="7">
    <location>
        <begin position="188"/>
        <end position="215"/>
    </location>
</feature>
<name>K6YNY0_9ALTE</name>
<keyword evidence="7" id="KW-0175">Coiled coil</keyword>
<dbReference type="EMBL" id="BAEO01000015">
    <property type="protein sequence ID" value="GAC18318.1"/>
    <property type="molecule type" value="Genomic_DNA"/>
</dbReference>
<comment type="function">
    <text evidence="6">Part of the outer membrane protein assembly complex, which is involved in assembly and insertion of beta-barrel proteins into the outer membrane.</text>
</comment>
<evidence type="ECO:0000256" key="4">
    <source>
        <dbReference type="ARBA" id="ARBA00023237"/>
    </source>
</evidence>
<evidence type="ECO:0000256" key="2">
    <source>
        <dbReference type="ARBA" id="ARBA00023136"/>
    </source>
</evidence>
<keyword evidence="4 6" id="KW-0998">Cell outer membrane</keyword>
<keyword evidence="3 6" id="KW-0564">Palmitate</keyword>
<dbReference type="InterPro" id="IPR014524">
    <property type="entry name" value="BamC"/>
</dbReference>
<dbReference type="Gene3D" id="3.30.530.50">
    <property type="match status" value="1"/>
</dbReference>
<keyword evidence="9" id="KW-1185">Reference proteome</keyword>
<evidence type="ECO:0000256" key="7">
    <source>
        <dbReference type="SAM" id="Coils"/>
    </source>
</evidence>
<dbReference type="InterPro" id="IPR010653">
    <property type="entry name" value="NlpB/DapX"/>
</dbReference>
<dbReference type="OrthoDB" id="5598420at2"/>
<dbReference type="Pfam" id="PF06804">
    <property type="entry name" value="Lipoprotein_18"/>
    <property type="match status" value="1"/>
</dbReference>
<keyword evidence="5 6" id="KW-0449">Lipoprotein</keyword>
<dbReference type="PROSITE" id="PS51257">
    <property type="entry name" value="PROKAR_LIPOPROTEIN"/>
    <property type="match status" value="1"/>
</dbReference>
<evidence type="ECO:0000256" key="3">
    <source>
        <dbReference type="ARBA" id="ARBA00023139"/>
    </source>
</evidence>
<dbReference type="eggNOG" id="COG3317">
    <property type="taxonomic scope" value="Bacteria"/>
</dbReference>
<comment type="similarity">
    <text evidence="6">Belongs to the BamC family.</text>
</comment>
<evidence type="ECO:0000313" key="9">
    <source>
        <dbReference type="Proteomes" id="UP000006327"/>
    </source>
</evidence>
<dbReference type="GO" id="GO:0051205">
    <property type="term" value="P:protein insertion into membrane"/>
    <property type="evidence" value="ECO:0007669"/>
    <property type="project" value="UniProtKB-UniRule"/>
</dbReference>
<dbReference type="HAMAP" id="MF_00924">
    <property type="entry name" value="OM_assembly_BamC"/>
    <property type="match status" value="1"/>
</dbReference>
<comment type="subunit">
    <text evidence="6">Part of the Bam complex.</text>
</comment>
<evidence type="ECO:0000256" key="1">
    <source>
        <dbReference type="ARBA" id="ARBA00022729"/>
    </source>
</evidence>
<comment type="subcellular location">
    <subcellularLocation>
        <location evidence="6">Cell outer membrane</location>
        <topology evidence="6">Lipid-anchor</topology>
    </subcellularLocation>
</comment>